<dbReference type="InterPro" id="IPR002579">
    <property type="entry name" value="Met_Sox_Rdtase_MsrB_dom"/>
</dbReference>
<keyword evidence="4" id="KW-0862">Zinc</keyword>
<evidence type="ECO:0000256" key="7">
    <source>
        <dbReference type="SAM" id="MobiDB-lite"/>
    </source>
</evidence>
<dbReference type="Pfam" id="PF01641">
    <property type="entry name" value="SelR"/>
    <property type="match status" value="1"/>
</dbReference>
<dbReference type="GO" id="GO:0030091">
    <property type="term" value="P:protein repair"/>
    <property type="evidence" value="ECO:0007669"/>
    <property type="project" value="InterPro"/>
</dbReference>
<feature type="region of interest" description="Disordered" evidence="7">
    <location>
        <begin position="1"/>
        <end position="38"/>
    </location>
</feature>
<proteinExistence type="predicted"/>
<evidence type="ECO:0000256" key="6">
    <source>
        <dbReference type="ARBA" id="ARBA00048488"/>
    </source>
</evidence>
<accession>A0AAE2SBF5</accession>
<dbReference type="EMBL" id="JAENIG010000006">
    <property type="protein sequence ID" value="MBK1855378.1"/>
    <property type="molecule type" value="Genomic_DNA"/>
</dbReference>
<name>A0AAE2SBF5_9BACT</name>
<dbReference type="InterPro" id="IPR011057">
    <property type="entry name" value="Mss4-like_sf"/>
</dbReference>
<feature type="domain" description="MsrB" evidence="8">
    <location>
        <begin position="19"/>
        <end position="143"/>
    </location>
</feature>
<dbReference type="PROSITE" id="PS51790">
    <property type="entry name" value="MSRB"/>
    <property type="match status" value="1"/>
</dbReference>
<evidence type="ECO:0000313" key="9">
    <source>
        <dbReference type="EMBL" id="MBK1855378.1"/>
    </source>
</evidence>
<keyword evidence="10" id="KW-1185">Reference proteome</keyword>
<reference evidence="9" key="1">
    <citation type="submission" date="2021-01" db="EMBL/GenBank/DDBJ databases">
        <title>Modified the classification status of verrucomicrobia.</title>
        <authorList>
            <person name="Feng X."/>
        </authorList>
    </citation>
    <scope>NUCLEOTIDE SEQUENCE</scope>
    <source>
        <strain evidence="9">5K15</strain>
    </source>
</reference>
<evidence type="ECO:0000313" key="10">
    <source>
        <dbReference type="Proteomes" id="UP000634206"/>
    </source>
</evidence>
<dbReference type="PANTHER" id="PTHR46081">
    <property type="entry name" value="PEPTIDE METHIONINE SULFOXIDE REDUCTASE 2"/>
    <property type="match status" value="1"/>
</dbReference>
<evidence type="ECO:0000256" key="2">
    <source>
        <dbReference type="ARBA" id="ARBA00012499"/>
    </source>
</evidence>
<evidence type="ECO:0000259" key="8">
    <source>
        <dbReference type="PROSITE" id="PS51790"/>
    </source>
</evidence>
<evidence type="ECO:0000256" key="1">
    <source>
        <dbReference type="ARBA" id="ARBA00001947"/>
    </source>
</evidence>
<dbReference type="Gene3D" id="2.170.150.20">
    <property type="entry name" value="Peptide methionine sulfoxide reductase"/>
    <property type="match status" value="1"/>
</dbReference>
<dbReference type="InterPro" id="IPR028427">
    <property type="entry name" value="Met_Sox_Rdtase_MsrB"/>
</dbReference>
<keyword evidence="3" id="KW-0479">Metal-binding</keyword>
<dbReference type="GO" id="GO:0046872">
    <property type="term" value="F:metal ion binding"/>
    <property type="evidence" value="ECO:0007669"/>
    <property type="project" value="UniProtKB-KW"/>
</dbReference>
<feature type="compositionally biased region" description="Basic and acidic residues" evidence="7">
    <location>
        <begin position="11"/>
        <end position="27"/>
    </location>
</feature>
<dbReference type="GO" id="GO:0006979">
    <property type="term" value="P:response to oxidative stress"/>
    <property type="evidence" value="ECO:0007669"/>
    <property type="project" value="InterPro"/>
</dbReference>
<evidence type="ECO:0000256" key="5">
    <source>
        <dbReference type="ARBA" id="ARBA00023002"/>
    </source>
</evidence>
<comment type="cofactor">
    <cofactor evidence="1">
        <name>Zn(2+)</name>
        <dbReference type="ChEBI" id="CHEBI:29105"/>
    </cofactor>
</comment>
<dbReference type="NCBIfam" id="TIGR00357">
    <property type="entry name" value="peptide-methionine (R)-S-oxide reductase MsrB"/>
    <property type="match status" value="1"/>
</dbReference>
<dbReference type="AlphaFoldDB" id="A0AAE2SBF5"/>
<gene>
    <name evidence="9" type="primary">msrB</name>
    <name evidence="9" type="ORF">JIN83_10440</name>
</gene>
<dbReference type="SUPFAM" id="SSF51316">
    <property type="entry name" value="Mss4-like"/>
    <property type="match status" value="1"/>
</dbReference>
<evidence type="ECO:0000256" key="4">
    <source>
        <dbReference type="ARBA" id="ARBA00022833"/>
    </source>
</evidence>
<comment type="catalytic activity">
    <reaction evidence="6">
        <text>L-methionyl-[protein] + [thioredoxin]-disulfide + H2O = L-methionyl-(R)-S-oxide-[protein] + [thioredoxin]-dithiol</text>
        <dbReference type="Rhea" id="RHEA:24164"/>
        <dbReference type="Rhea" id="RHEA-COMP:10698"/>
        <dbReference type="Rhea" id="RHEA-COMP:10700"/>
        <dbReference type="Rhea" id="RHEA-COMP:12313"/>
        <dbReference type="Rhea" id="RHEA-COMP:12314"/>
        <dbReference type="ChEBI" id="CHEBI:15377"/>
        <dbReference type="ChEBI" id="CHEBI:16044"/>
        <dbReference type="ChEBI" id="CHEBI:29950"/>
        <dbReference type="ChEBI" id="CHEBI:45764"/>
        <dbReference type="ChEBI" id="CHEBI:50058"/>
        <dbReference type="EC" id="1.8.4.12"/>
    </reaction>
</comment>
<dbReference type="EC" id="1.8.4.12" evidence="2"/>
<organism evidence="9 10">
    <name type="scientific">Oceaniferula flava</name>
    <dbReference type="NCBI Taxonomy" id="2800421"/>
    <lineage>
        <taxon>Bacteria</taxon>
        <taxon>Pseudomonadati</taxon>
        <taxon>Verrucomicrobiota</taxon>
        <taxon>Verrucomicrobiia</taxon>
        <taxon>Verrucomicrobiales</taxon>
        <taxon>Verrucomicrobiaceae</taxon>
        <taxon>Oceaniferula</taxon>
    </lineage>
</organism>
<keyword evidence="5 9" id="KW-0560">Oxidoreductase</keyword>
<protein>
    <recommendedName>
        <fullName evidence="2">peptide-methionine (R)-S-oxide reductase</fullName>
        <ecNumber evidence="2">1.8.4.12</ecNumber>
    </recommendedName>
</protein>
<dbReference type="Proteomes" id="UP000634206">
    <property type="component" value="Unassembled WGS sequence"/>
</dbReference>
<comment type="caution">
    <text evidence="9">The sequence shown here is derived from an EMBL/GenBank/DDBJ whole genome shotgun (WGS) entry which is preliminary data.</text>
</comment>
<sequence length="156" mass="17600">MSTSEEPPAQPEKKVTKSDADWKKELTPEQYRVARQSGTEMPNGEVYQQFKKQGSGTYYCVACNAKLFSSKEKFDARCGWPSFYDPANAKNVKTLMDPDGMRLEVRCNVCDAHLGHVFSGEGFNTPTDKRYCINGIVLKFVPDRATDEKPDSKTKK</sequence>
<evidence type="ECO:0000256" key="3">
    <source>
        <dbReference type="ARBA" id="ARBA00022723"/>
    </source>
</evidence>
<dbReference type="GO" id="GO:0033743">
    <property type="term" value="F:peptide-methionine (R)-S-oxide reductase activity"/>
    <property type="evidence" value="ECO:0007669"/>
    <property type="project" value="UniProtKB-EC"/>
</dbReference>
<dbReference type="PANTHER" id="PTHR46081:SF8">
    <property type="entry name" value="PEPTIDE METHIONINE SULFOXIDE REDUCTASE 2"/>
    <property type="match status" value="1"/>
</dbReference>